<gene>
    <name evidence="2" type="ORF">BVRB_4g096210</name>
</gene>
<dbReference type="AlphaFoldDB" id="A0A0J8E4J8"/>
<dbReference type="Proteomes" id="UP000035740">
    <property type="component" value="Unassembled WGS sequence"/>
</dbReference>
<evidence type="ECO:0000256" key="1">
    <source>
        <dbReference type="SAM" id="Phobius"/>
    </source>
</evidence>
<accession>A0A0J8E4J8</accession>
<feature type="transmembrane region" description="Helical" evidence="1">
    <location>
        <begin position="12"/>
        <end position="32"/>
    </location>
</feature>
<keyword evidence="1" id="KW-0472">Membrane</keyword>
<keyword evidence="1" id="KW-0812">Transmembrane</keyword>
<evidence type="ECO:0000313" key="2">
    <source>
        <dbReference type="EMBL" id="KMS98045.1"/>
    </source>
</evidence>
<name>A0A0J8E4J8_BETVV</name>
<organism evidence="2 3">
    <name type="scientific">Beta vulgaris subsp. vulgaris</name>
    <name type="common">Beet</name>
    <dbReference type="NCBI Taxonomy" id="3555"/>
    <lineage>
        <taxon>Eukaryota</taxon>
        <taxon>Viridiplantae</taxon>
        <taxon>Streptophyta</taxon>
        <taxon>Embryophyta</taxon>
        <taxon>Tracheophyta</taxon>
        <taxon>Spermatophyta</taxon>
        <taxon>Magnoliopsida</taxon>
        <taxon>eudicotyledons</taxon>
        <taxon>Gunneridae</taxon>
        <taxon>Pentapetalae</taxon>
        <taxon>Caryophyllales</taxon>
        <taxon>Chenopodiaceae</taxon>
        <taxon>Betoideae</taxon>
        <taxon>Beta</taxon>
    </lineage>
</organism>
<protein>
    <submittedName>
        <fullName evidence="2">Uncharacterized protein</fullName>
    </submittedName>
</protein>
<dbReference type="EMBL" id="KQ090271">
    <property type="protein sequence ID" value="KMS98045.1"/>
    <property type="molecule type" value="Genomic_DNA"/>
</dbReference>
<reference evidence="2 3" key="1">
    <citation type="journal article" date="2014" name="Nature">
        <title>The genome of the recently domesticated crop plant sugar beet (Beta vulgaris).</title>
        <authorList>
            <person name="Dohm J.C."/>
            <person name="Minoche A.E."/>
            <person name="Holtgrawe D."/>
            <person name="Capella-Gutierrez S."/>
            <person name="Zakrzewski F."/>
            <person name="Tafer H."/>
            <person name="Rupp O."/>
            <person name="Sorensen T.R."/>
            <person name="Stracke R."/>
            <person name="Reinhardt R."/>
            <person name="Goesmann A."/>
            <person name="Kraft T."/>
            <person name="Schulz B."/>
            <person name="Stadler P.F."/>
            <person name="Schmidt T."/>
            <person name="Gabaldon T."/>
            <person name="Lehrach H."/>
            <person name="Weisshaar B."/>
            <person name="Himmelbauer H."/>
        </authorList>
    </citation>
    <scope>NUCLEOTIDE SEQUENCE [LARGE SCALE GENOMIC DNA]</scope>
    <source>
        <tissue evidence="2">Taproot</tissue>
    </source>
</reference>
<sequence length="34" mass="3794">METTVGYKRIILVVFLILATGPNLISISFTTMSY</sequence>
<proteinExistence type="predicted"/>
<dbReference type="Gramene" id="KMS98045">
    <property type="protein sequence ID" value="KMS98045"/>
    <property type="gene ID" value="BVRB_4g096210"/>
</dbReference>
<keyword evidence="3" id="KW-1185">Reference proteome</keyword>
<evidence type="ECO:0000313" key="3">
    <source>
        <dbReference type="Proteomes" id="UP000035740"/>
    </source>
</evidence>
<keyword evidence="1" id="KW-1133">Transmembrane helix</keyword>